<dbReference type="InterPro" id="IPR015421">
    <property type="entry name" value="PyrdxlP-dep_Trfase_major"/>
</dbReference>
<dbReference type="Proteomes" id="UP000460272">
    <property type="component" value="Unassembled WGS sequence"/>
</dbReference>
<gene>
    <name evidence="8" type="ORF">EAS64_12670</name>
</gene>
<evidence type="ECO:0000259" key="6">
    <source>
        <dbReference type="Pfam" id="PF01276"/>
    </source>
</evidence>
<evidence type="ECO:0000256" key="3">
    <source>
        <dbReference type="ARBA" id="ARBA00022793"/>
    </source>
</evidence>
<keyword evidence="4" id="KW-0663">Pyridoxal phosphate</keyword>
<organism evidence="8 9">
    <name type="scientific">Trebonia kvetii</name>
    <dbReference type="NCBI Taxonomy" id="2480626"/>
    <lineage>
        <taxon>Bacteria</taxon>
        <taxon>Bacillati</taxon>
        <taxon>Actinomycetota</taxon>
        <taxon>Actinomycetes</taxon>
        <taxon>Streptosporangiales</taxon>
        <taxon>Treboniaceae</taxon>
        <taxon>Trebonia</taxon>
    </lineage>
</organism>
<keyword evidence="5" id="KW-0456">Lyase</keyword>
<accession>A0A6P2C4F7</accession>
<evidence type="ECO:0000256" key="1">
    <source>
        <dbReference type="ARBA" id="ARBA00001933"/>
    </source>
</evidence>
<feature type="domain" description="Orn/Lys/Arg decarboxylase C-terminal" evidence="7">
    <location>
        <begin position="431"/>
        <end position="468"/>
    </location>
</feature>
<keyword evidence="9" id="KW-1185">Reference proteome</keyword>
<dbReference type="EMBL" id="RPFW01000002">
    <property type="protein sequence ID" value="TVZ05847.1"/>
    <property type="molecule type" value="Genomic_DNA"/>
</dbReference>
<evidence type="ECO:0000313" key="9">
    <source>
        <dbReference type="Proteomes" id="UP000460272"/>
    </source>
</evidence>
<sequence>MVCCVTPEPHDHADPLGLARDAPLLDGWLRFGAAVRAGAMTPFTIPGHKQRTHLVGDVVRSDVPLYAGLDTMKQDGGLLAEAERRAAAAWGADWCRLSVGGSTHANQAAVLALGRPGQDLVITRTLHRSLLLGIVLAGLRPVWVRPELDAVTGLPGAVPVAAVEAALAAHPDACGVVLGDPSYIGTRSDIARHAAAAHAAGVPLVVDAAWAAHFGFSAAVPPHALAVGADALITSAHKTLPAWSQAALLLARTRRSGGLLDPDRLERAFDATHTTSPAGAILASTDAARALLQQHGAGLIARLVDLVDGARGRLAAVPGLAVVTSRPDGHPAGPLDVDPAKLVVLLAGTGAHGHAVEADLLAAGIPLEMADRDVLAPMVTLSDDESSVARLVDALAAAVERHRGEPRSISPAAAWTVEPVTATDPRSAFFARHETVTAAAAVGRVSAELIAPYPPGVPVLAPGEVISAAALGALQAARADGGRIAYAADPTLTTIQVIAADQPGELRVPHGKS</sequence>
<dbReference type="Gene3D" id="3.90.100.10">
    <property type="entry name" value="Orn/Lys/Arg decarboxylase, C-terminal domain"/>
    <property type="match status" value="1"/>
</dbReference>
<feature type="domain" description="Orn/Lys/Arg decarboxylases family 1 pyridoxal-P attachment site" evidence="6">
    <location>
        <begin position="56"/>
        <end position="315"/>
    </location>
</feature>
<comment type="similarity">
    <text evidence="2">Belongs to the Orn/Lys/Arg decarboxylase class-I family.</text>
</comment>
<proteinExistence type="inferred from homology"/>
<dbReference type="InterPro" id="IPR008286">
    <property type="entry name" value="Prn/Lys/Arg_de-COase_C"/>
</dbReference>
<dbReference type="InterPro" id="IPR052357">
    <property type="entry name" value="Orn_Lys_Arg_decarboxylase-I"/>
</dbReference>
<dbReference type="Pfam" id="PF03711">
    <property type="entry name" value="OKR_DC_1_C"/>
    <property type="match status" value="1"/>
</dbReference>
<dbReference type="InterPro" id="IPR036633">
    <property type="entry name" value="Prn/Lys/Arg_de-COase_C_sf"/>
</dbReference>
<evidence type="ECO:0000259" key="7">
    <source>
        <dbReference type="Pfam" id="PF03711"/>
    </source>
</evidence>
<dbReference type="SUPFAM" id="SSF53383">
    <property type="entry name" value="PLP-dependent transferases"/>
    <property type="match status" value="1"/>
</dbReference>
<dbReference type="InterPro" id="IPR000310">
    <property type="entry name" value="Orn/Lys/Arg_deCO2ase_major_dom"/>
</dbReference>
<protein>
    <submittedName>
        <fullName evidence="8">Decarboxylase</fullName>
    </submittedName>
</protein>
<keyword evidence="3" id="KW-0210">Decarboxylase</keyword>
<reference evidence="8 9" key="1">
    <citation type="submission" date="2018-11" db="EMBL/GenBank/DDBJ databases">
        <title>Trebonia kvetii gen.nov., sp.nov., a novel acidophilic actinobacterium, and proposal of the new actinobacterial family Treboniaceae fam. nov.</title>
        <authorList>
            <person name="Rapoport D."/>
            <person name="Sagova-Mareckova M."/>
            <person name="Sedlacek I."/>
            <person name="Provaznik J."/>
            <person name="Kralova S."/>
            <person name="Pavlinic D."/>
            <person name="Benes V."/>
            <person name="Kopecky J."/>
        </authorList>
    </citation>
    <scope>NUCLEOTIDE SEQUENCE [LARGE SCALE GENOMIC DNA]</scope>
    <source>
        <strain evidence="8 9">15Tr583</strain>
    </source>
</reference>
<dbReference type="SUPFAM" id="SSF55904">
    <property type="entry name" value="Ornithine decarboxylase C-terminal domain"/>
    <property type="match status" value="1"/>
</dbReference>
<dbReference type="GO" id="GO:0016831">
    <property type="term" value="F:carboxy-lyase activity"/>
    <property type="evidence" value="ECO:0007669"/>
    <property type="project" value="UniProtKB-KW"/>
</dbReference>
<evidence type="ECO:0000313" key="8">
    <source>
        <dbReference type="EMBL" id="TVZ05847.1"/>
    </source>
</evidence>
<dbReference type="OrthoDB" id="9815233at2"/>
<dbReference type="PANTHER" id="PTHR43277:SF4">
    <property type="entry name" value="ARGININE DECARBOXYLASE"/>
    <property type="match status" value="1"/>
</dbReference>
<evidence type="ECO:0000256" key="4">
    <source>
        <dbReference type="ARBA" id="ARBA00022898"/>
    </source>
</evidence>
<dbReference type="AlphaFoldDB" id="A0A6P2C4F7"/>
<dbReference type="PANTHER" id="PTHR43277">
    <property type="entry name" value="ARGININE DECARBOXYLASE"/>
    <property type="match status" value="1"/>
</dbReference>
<comment type="cofactor">
    <cofactor evidence="1">
        <name>pyridoxal 5'-phosphate</name>
        <dbReference type="ChEBI" id="CHEBI:597326"/>
    </cofactor>
</comment>
<dbReference type="Gene3D" id="3.40.640.10">
    <property type="entry name" value="Type I PLP-dependent aspartate aminotransferase-like (Major domain)"/>
    <property type="match status" value="1"/>
</dbReference>
<evidence type="ECO:0000256" key="2">
    <source>
        <dbReference type="ARBA" id="ARBA00010671"/>
    </source>
</evidence>
<name>A0A6P2C4F7_9ACTN</name>
<dbReference type="InterPro" id="IPR015424">
    <property type="entry name" value="PyrdxlP-dep_Trfase"/>
</dbReference>
<evidence type="ECO:0000256" key="5">
    <source>
        <dbReference type="ARBA" id="ARBA00023239"/>
    </source>
</evidence>
<comment type="caution">
    <text evidence="8">The sequence shown here is derived from an EMBL/GenBank/DDBJ whole genome shotgun (WGS) entry which is preliminary data.</text>
</comment>
<dbReference type="Pfam" id="PF01276">
    <property type="entry name" value="OKR_DC_1"/>
    <property type="match status" value="1"/>
</dbReference>